<dbReference type="EMBL" id="GECL01003059">
    <property type="protein sequence ID" value="JAP03065.1"/>
    <property type="molecule type" value="Transcribed_RNA"/>
</dbReference>
<feature type="domain" description="Methyltransferase FkbM" evidence="2">
    <location>
        <begin position="141"/>
        <end position="293"/>
    </location>
</feature>
<organism evidence="3">
    <name type="scientific">Triatoma dimidiata</name>
    <name type="common">Kissing bug</name>
    <name type="synonym">Meccus dimidiatus</name>
    <dbReference type="NCBI Taxonomy" id="72491"/>
    <lineage>
        <taxon>Eukaryota</taxon>
        <taxon>Metazoa</taxon>
        <taxon>Ecdysozoa</taxon>
        <taxon>Arthropoda</taxon>
        <taxon>Hexapoda</taxon>
        <taxon>Insecta</taxon>
        <taxon>Pterygota</taxon>
        <taxon>Neoptera</taxon>
        <taxon>Paraneoptera</taxon>
        <taxon>Hemiptera</taxon>
        <taxon>Heteroptera</taxon>
        <taxon>Panheteroptera</taxon>
        <taxon>Cimicomorpha</taxon>
        <taxon>Reduviidae</taxon>
        <taxon>Triatominae</taxon>
        <taxon>Triatoma</taxon>
    </lineage>
</organism>
<dbReference type="SUPFAM" id="SSF53335">
    <property type="entry name" value="S-adenosyl-L-methionine-dependent methyltransferases"/>
    <property type="match status" value="1"/>
</dbReference>
<dbReference type="InterPro" id="IPR029063">
    <property type="entry name" value="SAM-dependent_MTases_sf"/>
</dbReference>
<keyword evidence="1" id="KW-1133">Transmembrane helix</keyword>
<dbReference type="GO" id="GO:0005794">
    <property type="term" value="C:Golgi apparatus"/>
    <property type="evidence" value="ECO:0007669"/>
    <property type="project" value="TreeGrafter"/>
</dbReference>
<dbReference type="Pfam" id="PF05050">
    <property type="entry name" value="Methyltransf_21"/>
    <property type="match status" value="1"/>
</dbReference>
<dbReference type="GO" id="GO:0005886">
    <property type="term" value="C:plasma membrane"/>
    <property type="evidence" value="ECO:0007669"/>
    <property type="project" value="TreeGrafter"/>
</dbReference>
<feature type="transmembrane region" description="Helical" evidence="1">
    <location>
        <begin position="12"/>
        <end position="30"/>
    </location>
</feature>
<keyword evidence="1" id="KW-0472">Membrane</keyword>
<evidence type="ECO:0000256" key="1">
    <source>
        <dbReference type="SAM" id="Phobius"/>
    </source>
</evidence>
<evidence type="ECO:0000259" key="2">
    <source>
        <dbReference type="Pfam" id="PF05050"/>
    </source>
</evidence>
<dbReference type="GO" id="GO:0031902">
    <property type="term" value="C:late endosome membrane"/>
    <property type="evidence" value="ECO:0007669"/>
    <property type="project" value="TreeGrafter"/>
</dbReference>
<dbReference type="Gene3D" id="3.40.50.150">
    <property type="entry name" value="Vaccinia Virus protein VP39"/>
    <property type="match status" value="1"/>
</dbReference>
<feature type="non-terminal residue" evidence="3">
    <location>
        <position position="1"/>
    </location>
</feature>
<dbReference type="PANTHER" id="PTHR34009">
    <property type="entry name" value="PROTEIN STAR"/>
    <property type="match status" value="1"/>
</dbReference>
<accession>A0A0V0G4T5</accession>
<name>A0A0V0G4T5_TRIDM</name>
<dbReference type="PANTHER" id="PTHR34009:SF2">
    <property type="entry name" value="PROTEIN STAR"/>
    <property type="match status" value="1"/>
</dbReference>
<dbReference type="GO" id="GO:0006888">
    <property type="term" value="P:endoplasmic reticulum to Golgi vesicle-mediated transport"/>
    <property type="evidence" value="ECO:0007669"/>
    <property type="project" value="TreeGrafter"/>
</dbReference>
<reference evidence="3" key="1">
    <citation type="journal article" date="2018" name="J. Proteomics">
        <title>Exploring the molecular complexity of Triatoma dimidiata sialome.</title>
        <authorList>
            <person name="Santiago P.B."/>
            <person name="de Araujo C.N."/>
            <person name="Charneau S."/>
            <person name="Bastos I.M.D."/>
            <person name="Assumpcao T.C.F."/>
            <person name="Queiroz R.M.L."/>
            <person name="Praca Y.R."/>
            <person name="Cordeiro T.M."/>
            <person name="Garcia C.H.S."/>
            <person name="da Silva I.G."/>
            <person name="Raiol T."/>
            <person name="Motta F.N."/>
            <person name="de Araujo Oliveira J.V."/>
            <person name="de Sousa M.V."/>
            <person name="Ribeiro J.M.C."/>
            <person name="de Santana J.M."/>
        </authorList>
    </citation>
    <scope>NUCLEOTIDE SEQUENCE</scope>
    <source>
        <strain evidence="3">Santander</strain>
        <tissue evidence="3">Salivary glands</tissue>
    </source>
</reference>
<sequence>IMVKLNRRFKYSIIIPAFIVTLILVYKLKWDSSLQAVLSEQVYKLKWDSSLQAVLSEQEEIWKWYNYTEDNLNGPKVSMDDPRVIQKVKNFLIKPLDNKLKYSTDHPYKLSNPEVEDPSMGQAAKIRKILQNRKNGFFIEAGALDGETRSNTLYFERYLNWTGLLIEPDPLNFIEVIKRNRRAWLSPTCLSLHPYPDVVLFEQNRNMGKIAVKGSKVTGTTVNVQCFPFYSYILALNITHVDYFSLDIEGLELDVLKTIPFKEINIETLSVEFVHVPGGKNAVSEYMFSQGYIIDSEVTHPDWLANDFIFVKM</sequence>
<dbReference type="InterPro" id="IPR053202">
    <property type="entry name" value="EGF_Rcpt_Signaling_Reg"/>
</dbReference>
<keyword evidence="1" id="KW-0812">Transmembrane</keyword>
<dbReference type="InterPro" id="IPR006342">
    <property type="entry name" value="FkbM_mtfrase"/>
</dbReference>
<dbReference type="GO" id="GO:0005789">
    <property type="term" value="C:endoplasmic reticulum membrane"/>
    <property type="evidence" value="ECO:0007669"/>
    <property type="project" value="TreeGrafter"/>
</dbReference>
<dbReference type="AlphaFoldDB" id="A0A0V0G4T5"/>
<evidence type="ECO:0000313" key="3">
    <source>
        <dbReference type="EMBL" id="JAP03065.1"/>
    </source>
</evidence>
<dbReference type="GO" id="GO:0016197">
    <property type="term" value="P:endosomal transport"/>
    <property type="evidence" value="ECO:0007669"/>
    <property type="project" value="TreeGrafter"/>
</dbReference>
<protein>
    <recommendedName>
        <fullName evidence="2">Methyltransferase FkbM domain-containing protein</fullName>
    </recommendedName>
</protein>
<proteinExistence type="predicted"/>